<dbReference type="Pfam" id="PF25137">
    <property type="entry name" value="ADH_Fe_C"/>
    <property type="match status" value="1"/>
</dbReference>
<feature type="domain" description="Alcohol dehydrogenase iron-type/glycerol dehydrogenase GldA" evidence="2">
    <location>
        <begin position="9"/>
        <end position="177"/>
    </location>
</feature>
<dbReference type="Gene3D" id="3.40.50.1970">
    <property type="match status" value="1"/>
</dbReference>
<accession>A0A1M5WHE9</accession>
<dbReference type="PANTHER" id="PTHR43633:SF1">
    <property type="entry name" value="ALCOHOL DEHYDROGENASE YQHD"/>
    <property type="match status" value="1"/>
</dbReference>
<evidence type="ECO:0000256" key="1">
    <source>
        <dbReference type="ARBA" id="ARBA00023002"/>
    </source>
</evidence>
<dbReference type="PANTHER" id="PTHR43633">
    <property type="entry name" value="ALCOHOL DEHYDROGENASE YQHD"/>
    <property type="match status" value="1"/>
</dbReference>
<evidence type="ECO:0000313" key="5">
    <source>
        <dbReference type="Proteomes" id="UP000184389"/>
    </source>
</evidence>
<dbReference type="Pfam" id="PF00465">
    <property type="entry name" value="Fe-ADH"/>
    <property type="match status" value="1"/>
</dbReference>
<dbReference type="InterPro" id="IPR018211">
    <property type="entry name" value="ADH_Fe_CS"/>
</dbReference>
<dbReference type="Proteomes" id="UP000184389">
    <property type="component" value="Unassembled WGS sequence"/>
</dbReference>
<dbReference type="SUPFAM" id="SSF56796">
    <property type="entry name" value="Dehydroquinate synthase-like"/>
    <property type="match status" value="1"/>
</dbReference>
<dbReference type="GO" id="GO:0005829">
    <property type="term" value="C:cytosol"/>
    <property type="evidence" value="ECO:0007669"/>
    <property type="project" value="TreeGrafter"/>
</dbReference>
<reference evidence="4 5" key="1">
    <citation type="submission" date="2016-11" db="EMBL/GenBank/DDBJ databases">
        <authorList>
            <person name="Jaros S."/>
            <person name="Januszkiewicz K."/>
            <person name="Wedrychowicz H."/>
        </authorList>
    </citation>
    <scope>NUCLEOTIDE SEQUENCE [LARGE SCALE GENOMIC DNA]</scope>
    <source>
        <strain evidence="4 5">DSM 13106</strain>
    </source>
</reference>
<protein>
    <submittedName>
        <fullName evidence="4">Uncharacterized protein</fullName>
    </submittedName>
</protein>
<dbReference type="InterPro" id="IPR056798">
    <property type="entry name" value="ADH_Fe_C"/>
</dbReference>
<dbReference type="EMBL" id="FQXR01000005">
    <property type="protein sequence ID" value="SHH86653.1"/>
    <property type="molecule type" value="Genomic_DNA"/>
</dbReference>
<dbReference type="GO" id="GO:1990362">
    <property type="term" value="F:butanol dehydrogenase (NAD+) activity"/>
    <property type="evidence" value="ECO:0007669"/>
    <property type="project" value="InterPro"/>
</dbReference>
<dbReference type="PROSITE" id="PS00913">
    <property type="entry name" value="ADH_IRON_1"/>
    <property type="match status" value="1"/>
</dbReference>
<evidence type="ECO:0000313" key="4">
    <source>
        <dbReference type="EMBL" id="SHH86653.1"/>
    </source>
</evidence>
<dbReference type="RefSeq" id="WP_072743918.1">
    <property type="nucleotide sequence ID" value="NZ_FQXR01000005.1"/>
</dbReference>
<keyword evidence="1" id="KW-0560">Oxidoreductase</keyword>
<dbReference type="Gene3D" id="1.20.1090.10">
    <property type="entry name" value="Dehydroquinate synthase-like - alpha domain"/>
    <property type="match status" value="1"/>
</dbReference>
<dbReference type="CDD" id="cd08187">
    <property type="entry name" value="BDH"/>
    <property type="match status" value="1"/>
</dbReference>
<dbReference type="FunFam" id="3.40.50.1970:FF:000003">
    <property type="entry name" value="Alcohol dehydrogenase, iron-containing"/>
    <property type="match status" value="1"/>
</dbReference>
<dbReference type="OrthoDB" id="9801156at2"/>
<proteinExistence type="predicted"/>
<dbReference type="InterPro" id="IPR001670">
    <property type="entry name" value="ADH_Fe/GldA"/>
</dbReference>
<evidence type="ECO:0000259" key="2">
    <source>
        <dbReference type="Pfam" id="PF00465"/>
    </source>
</evidence>
<evidence type="ECO:0000259" key="3">
    <source>
        <dbReference type="Pfam" id="PF25137"/>
    </source>
</evidence>
<sequence length="389" mass="42978">MLNFNYSIPTKIFFGKGQIEVLGKQIKEYSSKVLLTYGGGSIKRNGVYDDVVRVLKSEGIEFYELGGIDPNPRIDSVREGIKICREEGIDFILAVGGGSTIDCSKVIAAGYYYDGDPWDLVIDKAKIEKSLPIGAVLTLAATGSEMDSGAVITNMETKQKLGVGHPSMAPKFSILDPTYTFTVPKSQTAAGVADIMSHTFENYFTLNDGAYLQNRLAEAVLKTCINYGKLAIDKPENYEARANIMWASSLAINGLLSYGKKPVWSVHAMEHELSAHYDITHGVGLAILTPHWMEYVLDDERVDKFVEYGVNVWEIDKDKGKYAIAHEAIDKTKEFFISLGIPMSLREVGIGEENLEKMARAAIYHKGGTVGNFKPLIYEDVLEIYKAAL</sequence>
<dbReference type="GO" id="GO:0046872">
    <property type="term" value="F:metal ion binding"/>
    <property type="evidence" value="ECO:0007669"/>
    <property type="project" value="InterPro"/>
</dbReference>
<organism evidence="4 5">
    <name type="scientific">Sporanaerobacter acetigenes DSM 13106</name>
    <dbReference type="NCBI Taxonomy" id="1123281"/>
    <lineage>
        <taxon>Bacteria</taxon>
        <taxon>Bacillati</taxon>
        <taxon>Bacillota</taxon>
        <taxon>Tissierellia</taxon>
        <taxon>Tissierellales</taxon>
        <taxon>Sporanaerobacteraceae</taxon>
        <taxon>Sporanaerobacter</taxon>
    </lineage>
</organism>
<keyword evidence="5" id="KW-1185">Reference proteome</keyword>
<feature type="domain" description="Fe-containing alcohol dehydrogenase-like C-terminal" evidence="3">
    <location>
        <begin position="188"/>
        <end position="389"/>
    </location>
</feature>
<gene>
    <name evidence="4" type="ORF">SAMN02745180_01229</name>
</gene>
<dbReference type="AlphaFoldDB" id="A0A1M5WHE9"/>
<dbReference type="InterPro" id="IPR044731">
    <property type="entry name" value="BDH-like"/>
</dbReference>
<name>A0A1M5WHE9_9FIRM</name>
<dbReference type="GO" id="GO:1990002">
    <property type="term" value="F:methylglyoxal reductase (NADPH) (acetol producing) activity"/>
    <property type="evidence" value="ECO:0007669"/>
    <property type="project" value="TreeGrafter"/>
</dbReference>
<dbReference type="GO" id="GO:0008106">
    <property type="term" value="F:alcohol dehydrogenase (NADP+) activity"/>
    <property type="evidence" value="ECO:0007669"/>
    <property type="project" value="TreeGrafter"/>
</dbReference>
<dbReference type="PROSITE" id="PS00060">
    <property type="entry name" value="ADH_IRON_2"/>
    <property type="match status" value="1"/>
</dbReference>
<dbReference type="STRING" id="1123281.SAMN02745180_01229"/>